<evidence type="ECO:0000313" key="3">
    <source>
        <dbReference type="WBParaSite" id="MhA1_Contig515.frz3.gene2"/>
    </source>
</evidence>
<protein>
    <submittedName>
        <fullName evidence="3">Uncharacterized protein</fullName>
    </submittedName>
</protein>
<evidence type="ECO:0000256" key="1">
    <source>
        <dbReference type="SAM" id="MobiDB-lite"/>
    </source>
</evidence>
<keyword evidence="2" id="KW-1185">Reference proteome</keyword>
<feature type="region of interest" description="Disordered" evidence="1">
    <location>
        <begin position="81"/>
        <end position="116"/>
    </location>
</feature>
<feature type="compositionally biased region" description="Basic and acidic residues" evidence="1">
    <location>
        <begin position="87"/>
        <end position="96"/>
    </location>
</feature>
<dbReference type="WBParaSite" id="MhA1_Contig515.frz3.gene2">
    <property type="protein sequence ID" value="MhA1_Contig515.frz3.gene2"/>
    <property type="gene ID" value="MhA1_Contig515.frz3.gene2"/>
</dbReference>
<organism evidence="2 3">
    <name type="scientific">Meloidogyne hapla</name>
    <name type="common">Root-knot nematode worm</name>
    <dbReference type="NCBI Taxonomy" id="6305"/>
    <lineage>
        <taxon>Eukaryota</taxon>
        <taxon>Metazoa</taxon>
        <taxon>Ecdysozoa</taxon>
        <taxon>Nematoda</taxon>
        <taxon>Chromadorea</taxon>
        <taxon>Rhabditida</taxon>
        <taxon>Tylenchina</taxon>
        <taxon>Tylenchomorpha</taxon>
        <taxon>Tylenchoidea</taxon>
        <taxon>Meloidogynidae</taxon>
        <taxon>Meloidogyninae</taxon>
        <taxon>Meloidogyne</taxon>
    </lineage>
</organism>
<reference evidence="3" key="1">
    <citation type="submission" date="2016-11" db="UniProtKB">
        <authorList>
            <consortium name="WormBaseParasite"/>
        </authorList>
    </citation>
    <scope>IDENTIFICATION</scope>
</reference>
<proteinExistence type="predicted"/>
<evidence type="ECO:0000313" key="2">
    <source>
        <dbReference type="Proteomes" id="UP000095281"/>
    </source>
</evidence>
<dbReference type="AlphaFoldDB" id="A0A1I8BRK5"/>
<dbReference type="Proteomes" id="UP000095281">
    <property type="component" value="Unplaced"/>
</dbReference>
<name>A0A1I8BRK5_MELHA</name>
<accession>A0A1I8BRK5</accession>
<feature type="compositionally biased region" description="Basic and acidic residues" evidence="1">
    <location>
        <begin position="105"/>
        <end position="116"/>
    </location>
</feature>
<sequence length="116" mass="13566">MIGADGTMLLRMLSSNGGELFTQEVLNILWLNYRRHAQLRQVMSYKGETASLKSFESFDSIKTNSNKLNVLEKQRSEYLIRNNNNNEKQDSNKEEILQETVNVEIENREKEESEKH</sequence>